<evidence type="ECO:0000313" key="5">
    <source>
        <dbReference type="Proteomes" id="UP001501257"/>
    </source>
</evidence>
<dbReference type="SUPFAM" id="SSF46689">
    <property type="entry name" value="Homeodomain-like"/>
    <property type="match status" value="1"/>
</dbReference>
<dbReference type="RefSeq" id="WP_210099763.1">
    <property type="nucleotide sequence ID" value="NZ_BAABLK010000022.1"/>
</dbReference>
<dbReference type="InterPro" id="IPR009057">
    <property type="entry name" value="Homeodomain-like_sf"/>
</dbReference>
<feature type="DNA-binding region" description="H-T-H motif" evidence="2">
    <location>
        <begin position="24"/>
        <end position="43"/>
    </location>
</feature>
<evidence type="ECO:0000256" key="2">
    <source>
        <dbReference type="PROSITE-ProRule" id="PRU00335"/>
    </source>
</evidence>
<sequence>MITSSAVPDAALRLLVEKGFDATSVDSLAQAAGISRSTFFRRFGSKEEMVFADMETIIHHLETVLATSAAGPVAALVHAGLTVFDQHTARPEAAGLRHRLLLDVPSLRDRELVSIHRYERVFRNHLRYKGLYDLPHGRAMCIAFASGVVAVHNDHLRRWLRDPEQTKRVELERELAALGALYLPVLEPQDQGPASEPTTVVITIAGATPDTETVLTQVREALDGIHR</sequence>
<dbReference type="EMBL" id="BAABLK010000022">
    <property type="protein sequence ID" value="GAA5226723.1"/>
    <property type="molecule type" value="Genomic_DNA"/>
</dbReference>
<reference evidence="5" key="1">
    <citation type="journal article" date="2019" name="Int. J. Syst. Evol. Microbiol.">
        <title>The Global Catalogue of Microorganisms (GCM) 10K type strain sequencing project: providing services to taxonomists for standard genome sequencing and annotation.</title>
        <authorList>
            <consortium name="The Broad Institute Genomics Platform"/>
            <consortium name="The Broad Institute Genome Sequencing Center for Infectious Disease"/>
            <person name="Wu L."/>
            <person name="Ma J."/>
        </authorList>
    </citation>
    <scope>NUCLEOTIDE SEQUENCE [LARGE SCALE GENOMIC DNA]</scope>
    <source>
        <strain evidence="5">JCM 18952</strain>
    </source>
</reference>
<organism evidence="4 5">
    <name type="scientific">Paeniglutamicibacter antarcticus</name>
    <dbReference type="NCBI Taxonomy" id="494023"/>
    <lineage>
        <taxon>Bacteria</taxon>
        <taxon>Bacillati</taxon>
        <taxon>Actinomycetota</taxon>
        <taxon>Actinomycetes</taxon>
        <taxon>Micrococcales</taxon>
        <taxon>Micrococcaceae</taxon>
        <taxon>Paeniglutamicibacter</taxon>
    </lineage>
</organism>
<evidence type="ECO:0000259" key="3">
    <source>
        <dbReference type="PROSITE" id="PS50977"/>
    </source>
</evidence>
<feature type="domain" description="HTH tetR-type" evidence="3">
    <location>
        <begin position="1"/>
        <end position="61"/>
    </location>
</feature>
<dbReference type="InterPro" id="IPR050109">
    <property type="entry name" value="HTH-type_TetR-like_transc_reg"/>
</dbReference>
<dbReference type="Gene3D" id="1.10.357.10">
    <property type="entry name" value="Tetracycline Repressor, domain 2"/>
    <property type="match status" value="1"/>
</dbReference>
<accession>A0ABP9TLS8</accession>
<gene>
    <name evidence="4" type="ORF">GCM10025778_12560</name>
</gene>
<dbReference type="PANTHER" id="PTHR30055">
    <property type="entry name" value="HTH-TYPE TRANSCRIPTIONAL REGULATOR RUTR"/>
    <property type="match status" value="1"/>
</dbReference>
<evidence type="ECO:0000256" key="1">
    <source>
        <dbReference type="ARBA" id="ARBA00023125"/>
    </source>
</evidence>
<evidence type="ECO:0000313" key="4">
    <source>
        <dbReference type="EMBL" id="GAA5226723.1"/>
    </source>
</evidence>
<name>A0ABP9TLS8_9MICC</name>
<dbReference type="Pfam" id="PF00440">
    <property type="entry name" value="TetR_N"/>
    <property type="match status" value="1"/>
</dbReference>
<proteinExistence type="predicted"/>
<keyword evidence="5" id="KW-1185">Reference proteome</keyword>
<dbReference type="InterPro" id="IPR001647">
    <property type="entry name" value="HTH_TetR"/>
</dbReference>
<protein>
    <submittedName>
        <fullName evidence="4">TetR family transcriptional regulator</fullName>
    </submittedName>
</protein>
<dbReference type="PRINTS" id="PR00455">
    <property type="entry name" value="HTHTETR"/>
</dbReference>
<dbReference type="PROSITE" id="PS50977">
    <property type="entry name" value="HTH_TETR_2"/>
    <property type="match status" value="1"/>
</dbReference>
<dbReference type="PANTHER" id="PTHR30055:SF226">
    <property type="entry name" value="HTH-TYPE TRANSCRIPTIONAL REGULATOR PKSA"/>
    <property type="match status" value="1"/>
</dbReference>
<dbReference type="Gene3D" id="1.10.10.60">
    <property type="entry name" value="Homeodomain-like"/>
    <property type="match status" value="1"/>
</dbReference>
<keyword evidence="1 2" id="KW-0238">DNA-binding</keyword>
<dbReference type="Proteomes" id="UP001501257">
    <property type="component" value="Unassembled WGS sequence"/>
</dbReference>
<comment type="caution">
    <text evidence="4">The sequence shown here is derived from an EMBL/GenBank/DDBJ whole genome shotgun (WGS) entry which is preliminary data.</text>
</comment>